<reference evidence="6" key="1">
    <citation type="journal article" date="2019" name="Int. J. Syst. Evol. Microbiol.">
        <title>The Global Catalogue of Microorganisms (GCM) 10K type strain sequencing project: providing services to taxonomists for standard genome sequencing and annotation.</title>
        <authorList>
            <consortium name="The Broad Institute Genomics Platform"/>
            <consortium name="The Broad Institute Genome Sequencing Center for Infectious Disease"/>
            <person name="Wu L."/>
            <person name="Ma J."/>
        </authorList>
    </citation>
    <scope>NUCLEOTIDE SEQUENCE [LARGE SCALE GENOMIC DNA]</scope>
    <source>
        <strain evidence="6">KCTC 32239</strain>
    </source>
</reference>
<accession>A0ABQ3B5X5</accession>
<organism evidence="5 6">
    <name type="scientific">Cellvibrio zantedeschiae</name>
    <dbReference type="NCBI Taxonomy" id="1237077"/>
    <lineage>
        <taxon>Bacteria</taxon>
        <taxon>Pseudomonadati</taxon>
        <taxon>Pseudomonadota</taxon>
        <taxon>Gammaproteobacteria</taxon>
        <taxon>Cellvibrionales</taxon>
        <taxon>Cellvibrionaceae</taxon>
        <taxon>Cellvibrio</taxon>
    </lineage>
</organism>
<keyword evidence="2" id="KW-0238">DNA-binding</keyword>
<proteinExistence type="predicted"/>
<dbReference type="InterPro" id="IPR008920">
    <property type="entry name" value="TF_FadR/GntR_C"/>
</dbReference>
<name>A0ABQ3B5X5_9GAMM</name>
<dbReference type="InterPro" id="IPR000524">
    <property type="entry name" value="Tscrpt_reg_HTH_GntR"/>
</dbReference>
<dbReference type="Proteomes" id="UP000619761">
    <property type="component" value="Unassembled WGS sequence"/>
</dbReference>
<dbReference type="PANTHER" id="PTHR43537">
    <property type="entry name" value="TRANSCRIPTIONAL REGULATOR, GNTR FAMILY"/>
    <property type="match status" value="1"/>
</dbReference>
<evidence type="ECO:0000256" key="3">
    <source>
        <dbReference type="ARBA" id="ARBA00023163"/>
    </source>
</evidence>
<evidence type="ECO:0000256" key="2">
    <source>
        <dbReference type="ARBA" id="ARBA00023125"/>
    </source>
</evidence>
<dbReference type="InterPro" id="IPR036388">
    <property type="entry name" value="WH-like_DNA-bd_sf"/>
</dbReference>
<gene>
    <name evidence="5" type="ORF">GCM10011613_20880</name>
</gene>
<evidence type="ECO:0000313" key="6">
    <source>
        <dbReference type="Proteomes" id="UP000619761"/>
    </source>
</evidence>
<evidence type="ECO:0000256" key="1">
    <source>
        <dbReference type="ARBA" id="ARBA00023015"/>
    </source>
</evidence>
<keyword evidence="1" id="KW-0805">Transcription regulation</keyword>
<dbReference type="EMBL" id="BMYZ01000001">
    <property type="protein sequence ID" value="GGY75198.1"/>
    <property type="molecule type" value="Genomic_DNA"/>
</dbReference>
<keyword evidence="6" id="KW-1185">Reference proteome</keyword>
<dbReference type="SUPFAM" id="SSF48008">
    <property type="entry name" value="GntR ligand-binding domain-like"/>
    <property type="match status" value="1"/>
</dbReference>
<dbReference type="InterPro" id="IPR036390">
    <property type="entry name" value="WH_DNA-bd_sf"/>
</dbReference>
<dbReference type="Gene3D" id="1.10.10.10">
    <property type="entry name" value="Winged helix-like DNA-binding domain superfamily/Winged helix DNA-binding domain"/>
    <property type="match status" value="2"/>
</dbReference>
<dbReference type="Gene3D" id="1.20.120.530">
    <property type="entry name" value="GntR ligand-binding domain-like"/>
    <property type="match status" value="1"/>
</dbReference>
<dbReference type="Pfam" id="PF07729">
    <property type="entry name" value="FCD"/>
    <property type="match status" value="1"/>
</dbReference>
<evidence type="ECO:0000313" key="5">
    <source>
        <dbReference type="EMBL" id="GGY75198.1"/>
    </source>
</evidence>
<dbReference type="RefSeq" id="WP_229837780.1">
    <property type="nucleotide sequence ID" value="NZ_BMYZ01000001.1"/>
</dbReference>
<sequence length="301" mass="34381">MTDLSYLLQESTNKLLDLVKNAAPDMPHLPNDFALSQVIGVSRTTVRTAVTHLCEKGVLKREGNVKTILRAPEPADYFDISNEPSTKEEQFEKYFLSLISSGKLLPGDRFSELDLAKKSNCITITVREFLIKFAHTGLIKKNPRAQWQMVEFDVQFAEELIAFRKILEMASIRALLERPVDDPVWSELTELLNEHKALLADIENKFNDFPALDARLHRLIQSASGNRFINQFFNIVTFICHYHYQWDKSDEKERNAIAVTEHINLLNNLLSRDIGGSVMSLEKHLNTAQRTLMRSAHGLSD</sequence>
<evidence type="ECO:0000259" key="4">
    <source>
        <dbReference type="SMART" id="SM00895"/>
    </source>
</evidence>
<dbReference type="SUPFAM" id="SSF46785">
    <property type="entry name" value="Winged helix' DNA-binding domain"/>
    <property type="match status" value="2"/>
</dbReference>
<protein>
    <submittedName>
        <fullName evidence="5">GntR family transcriptional regulator</fullName>
    </submittedName>
</protein>
<dbReference type="PANTHER" id="PTHR43537:SF51">
    <property type="entry name" value="HTH-TYPE TRANSCRIPTIONAL REGULATOR LGOR-RELATED"/>
    <property type="match status" value="1"/>
</dbReference>
<keyword evidence="3" id="KW-0804">Transcription</keyword>
<dbReference type="PRINTS" id="PR00035">
    <property type="entry name" value="HTHGNTR"/>
</dbReference>
<feature type="domain" description="GntR C-terminal" evidence="4">
    <location>
        <begin position="159"/>
        <end position="287"/>
    </location>
</feature>
<dbReference type="InterPro" id="IPR011711">
    <property type="entry name" value="GntR_C"/>
</dbReference>
<dbReference type="SMART" id="SM00895">
    <property type="entry name" value="FCD"/>
    <property type="match status" value="1"/>
</dbReference>
<comment type="caution">
    <text evidence="5">The sequence shown here is derived from an EMBL/GenBank/DDBJ whole genome shotgun (WGS) entry which is preliminary data.</text>
</comment>